<dbReference type="GO" id="GO:0016616">
    <property type="term" value="F:oxidoreductase activity, acting on the CH-OH group of donors, NAD or NADP as acceptor"/>
    <property type="evidence" value="ECO:0007669"/>
    <property type="project" value="TreeGrafter"/>
</dbReference>
<dbReference type="PANTHER" id="PTHR44229:SF8">
    <property type="entry name" value="ALCOHOL DEHYDROGENASE-RELATED"/>
    <property type="match status" value="1"/>
</dbReference>
<dbReference type="SUPFAM" id="SSF51735">
    <property type="entry name" value="NAD(P)-binding Rossmann-fold domains"/>
    <property type="match status" value="1"/>
</dbReference>
<dbReference type="PRINTS" id="PR00081">
    <property type="entry name" value="GDHRDH"/>
</dbReference>
<dbReference type="InterPro" id="IPR002347">
    <property type="entry name" value="SDR_fam"/>
</dbReference>
<dbReference type="PANTHER" id="PTHR44229">
    <property type="entry name" value="15-HYDROXYPROSTAGLANDIN DEHYDROGENASE [NAD(+)]"/>
    <property type="match status" value="1"/>
</dbReference>
<gene>
    <name evidence="3" type="ORF">QE152_g32181</name>
</gene>
<dbReference type="AlphaFoldDB" id="A0AAW1J013"/>
<sequence length="284" mass="30980">MKWSEKVVLITGGTGGIGAPCVEEFLKIDVKGVVIADVHDGEELVRNFNAKYGNGRTIFVKTDVTDKSSFENAFQTAVDTYKNIDILVNCAGIFNEYTWEKLLDVNIDILVNCAGIFNEYTWEKLLDVNLKGTAHGCLLAINKFFPNHKTNSDTYIINIASIAGLVPSELAPHYAASKHGVVGLSRSYGCNPVIIGRNICVMALCPGVTDTAMLRSIDESTVVFTEIIKEQIAGLRSQNPDAVARSVIKMLDRPEGGSVWVINGDDLFKKKLATMETLKSAGDE</sequence>
<evidence type="ECO:0000313" key="4">
    <source>
        <dbReference type="Proteomes" id="UP001458880"/>
    </source>
</evidence>
<dbReference type="InterPro" id="IPR020904">
    <property type="entry name" value="Sc_DH/Rdtase_CS"/>
</dbReference>
<name>A0AAW1J013_POPJA</name>
<comment type="similarity">
    <text evidence="1">Belongs to the short-chain dehydrogenases/reductases (SDR) family.</text>
</comment>
<evidence type="ECO:0000256" key="2">
    <source>
        <dbReference type="ARBA" id="ARBA00023002"/>
    </source>
</evidence>
<dbReference type="PROSITE" id="PS00061">
    <property type="entry name" value="ADH_SHORT"/>
    <property type="match status" value="1"/>
</dbReference>
<dbReference type="Pfam" id="PF13561">
    <property type="entry name" value="adh_short_C2"/>
    <property type="match status" value="1"/>
</dbReference>
<dbReference type="InterPro" id="IPR036291">
    <property type="entry name" value="NAD(P)-bd_dom_sf"/>
</dbReference>
<dbReference type="GO" id="GO:0005737">
    <property type="term" value="C:cytoplasm"/>
    <property type="evidence" value="ECO:0007669"/>
    <property type="project" value="TreeGrafter"/>
</dbReference>
<evidence type="ECO:0000256" key="1">
    <source>
        <dbReference type="ARBA" id="ARBA00006484"/>
    </source>
</evidence>
<comment type="caution">
    <text evidence="3">The sequence shown here is derived from an EMBL/GenBank/DDBJ whole genome shotgun (WGS) entry which is preliminary data.</text>
</comment>
<evidence type="ECO:0000313" key="3">
    <source>
        <dbReference type="EMBL" id="KAK9696024.1"/>
    </source>
</evidence>
<dbReference type="PRINTS" id="PR00080">
    <property type="entry name" value="SDRFAMILY"/>
</dbReference>
<dbReference type="Proteomes" id="UP001458880">
    <property type="component" value="Unassembled WGS sequence"/>
</dbReference>
<organism evidence="3 4">
    <name type="scientific">Popillia japonica</name>
    <name type="common">Japanese beetle</name>
    <dbReference type="NCBI Taxonomy" id="7064"/>
    <lineage>
        <taxon>Eukaryota</taxon>
        <taxon>Metazoa</taxon>
        <taxon>Ecdysozoa</taxon>
        <taxon>Arthropoda</taxon>
        <taxon>Hexapoda</taxon>
        <taxon>Insecta</taxon>
        <taxon>Pterygota</taxon>
        <taxon>Neoptera</taxon>
        <taxon>Endopterygota</taxon>
        <taxon>Coleoptera</taxon>
        <taxon>Polyphaga</taxon>
        <taxon>Scarabaeiformia</taxon>
        <taxon>Scarabaeidae</taxon>
        <taxon>Rutelinae</taxon>
        <taxon>Popillia</taxon>
    </lineage>
</organism>
<keyword evidence="2" id="KW-0560">Oxidoreductase</keyword>
<protein>
    <submittedName>
        <fullName evidence="3">Short chain dehydrogenase</fullName>
    </submittedName>
</protein>
<keyword evidence="4" id="KW-1185">Reference proteome</keyword>
<accession>A0AAW1J013</accession>
<dbReference type="EMBL" id="JASPKY010000464">
    <property type="protein sequence ID" value="KAK9696024.1"/>
    <property type="molecule type" value="Genomic_DNA"/>
</dbReference>
<dbReference type="Gene3D" id="3.40.50.720">
    <property type="entry name" value="NAD(P)-binding Rossmann-like Domain"/>
    <property type="match status" value="2"/>
</dbReference>
<proteinExistence type="inferred from homology"/>
<reference evidence="3 4" key="1">
    <citation type="journal article" date="2024" name="BMC Genomics">
        <title>De novo assembly and annotation of Popillia japonica's genome with initial clues to its potential as an invasive pest.</title>
        <authorList>
            <person name="Cucini C."/>
            <person name="Boschi S."/>
            <person name="Funari R."/>
            <person name="Cardaioli E."/>
            <person name="Iannotti N."/>
            <person name="Marturano G."/>
            <person name="Paoli F."/>
            <person name="Bruttini M."/>
            <person name="Carapelli A."/>
            <person name="Frati F."/>
            <person name="Nardi F."/>
        </authorList>
    </citation>
    <scope>NUCLEOTIDE SEQUENCE [LARGE SCALE GENOMIC DNA]</scope>
    <source>
        <strain evidence="3">DMR45628</strain>
    </source>
</reference>